<evidence type="ECO:0000256" key="2">
    <source>
        <dbReference type="ARBA" id="ARBA00022723"/>
    </source>
</evidence>
<dbReference type="CDD" id="cd01335">
    <property type="entry name" value="Radical_SAM"/>
    <property type="match status" value="1"/>
</dbReference>
<dbReference type="GO" id="GO:0003824">
    <property type="term" value="F:catalytic activity"/>
    <property type="evidence" value="ECO:0007669"/>
    <property type="project" value="InterPro"/>
</dbReference>
<dbReference type="KEGG" id="mfo:Metfor_0220"/>
<keyword evidence="6" id="KW-0238">DNA-binding</keyword>
<dbReference type="Proteomes" id="UP000010824">
    <property type="component" value="Chromosome"/>
</dbReference>
<protein>
    <submittedName>
        <fullName evidence="6">Putative DNA-binding protein with the helix-hairpin-helix motif</fullName>
    </submittedName>
</protein>
<keyword evidence="4" id="KW-0411">Iron-sulfur</keyword>
<dbReference type="GeneID" id="14308893"/>
<dbReference type="PROSITE" id="PS51918">
    <property type="entry name" value="RADICAL_SAM"/>
    <property type="match status" value="1"/>
</dbReference>
<evidence type="ECO:0000313" key="7">
    <source>
        <dbReference type="Proteomes" id="UP000010824"/>
    </source>
</evidence>
<dbReference type="InterPro" id="IPR010994">
    <property type="entry name" value="RuvA_2-like"/>
</dbReference>
<dbReference type="SUPFAM" id="SSF47781">
    <property type="entry name" value="RuvA domain 2-like"/>
    <property type="match status" value="1"/>
</dbReference>
<evidence type="ECO:0000256" key="1">
    <source>
        <dbReference type="ARBA" id="ARBA00022691"/>
    </source>
</evidence>
<dbReference type="OrthoDB" id="15118at2157"/>
<proteinExistence type="predicted"/>
<reference evidence="6 7" key="2">
    <citation type="journal article" date="2014" name="Genome Announc.">
        <title>Complete Genome Sequence of Methanoregula formicica SMSPT, a Mesophilic Hydrogenotrophic Methanogen Isolated from a Methanogenic Upflow Anaerobic Sludge Blanket Reactor.</title>
        <authorList>
            <person name="Yamamoto K."/>
            <person name="Tamaki H."/>
            <person name="Cadillo-Quiroz H."/>
            <person name="Imachi H."/>
            <person name="Kyrpides N."/>
            <person name="Woyke T."/>
            <person name="Goodwin L."/>
            <person name="Zinder S.H."/>
            <person name="Kamagata Y."/>
            <person name="Liu W.T."/>
        </authorList>
    </citation>
    <scope>NUCLEOTIDE SEQUENCE [LARGE SCALE GENOMIC DNA]</scope>
    <source>
        <strain evidence="7">DSM 22288 / NBRC 105244 / SMSP</strain>
    </source>
</reference>
<dbReference type="Pfam" id="PF04055">
    <property type="entry name" value="Radical_SAM"/>
    <property type="match status" value="1"/>
</dbReference>
<dbReference type="SMART" id="SM00729">
    <property type="entry name" value="Elp3"/>
    <property type="match status" value="1"/>
</dbReference>
<dbReference type="InterPro" id="IPR023874">
    <property type="entry name" value="DNA_rSAM_put"/>
</dbReference>
<dbReference type="InterPro" id="IPR006638">
    <property type="entry name" value="Elp3/MiaA/NifB-like_rSAM"/>
</dbReference>
<dbReference type="eggNOG" id="arCOG00661">
    <property type="taxonomic scope" value="Archaea"/>
</dbReference>
<dbReference type="GO" id="GO:0046872">
    <property type="term" value="F:metal ion binding"/>
    <property type="evidence" value="ECO:0007669"/>
    <property type="project" value="UniProtKB-KW"/>
</dbReference>
<keyword evidence="7" id="KW-1185">Reference proteome</keyword>
<keyword evidence="1" id="KW-0949">S-adenosyl-L-methionine</keyword>
<accession>L0HBW8</accession>
<dbReference type="EMBL" id="CP003167">
    <property type="protein sequence ID" value="AGB01301.1"/>
    <property type="molecule type" value="Genomic_DNA"/>
</dbReference>
<dbReference type="InterPro" id="IPR007197">
    <property type="entry name" value="rSAM"/>
</dbReference>
<dbReference type="Gene3D" id="3.20.20.70">
    <property type="entry name" value="Aldolase class I"/>
    <property type="match status" value="1"/>
</dbReference>
<dbReference type="Gene3D" id="1.10.150.320">
    <property type="entry name" value="Photosystem II 12 kDa extrinsic protein"/>
    <property type="match status" value="1"/>
</dbReference>
<feature type="domain" description="Radical SAM core" evidence="5">
    <location>
        <begin position="40"/>
        <end position="263"/>
    </location>
</feature>
<dbReference type="InParanoid" id="L0HBW8"/>
<keyword evidence="3" id="KW-0408">Iron</keyword>
<gene>
    <name evidence="6" type="ordered locus">Metfor_0220</name>
</gene>
<dbReference type="RefSeq" id="WP_015284265.1">
    <property type="nucleotide sequence ID" value="NC_019943.1"/>
</dbReference>
<organism evidence="6 7">
    <name type="scientific">Methanoregula formicica (strain DSM 22288 / NBRC 105244 / SMSP)</name>
    <dbReference type="NCBI Taxonomy" id="593750"/>
    <lineage>
        <taxon>Archaea</taxon>
        <taxon>Methanobacteriati</taxon>
        <taxon>Methanobacteriota</taxon>
        <taxon>Stenosarchaea group</taxon>
        <taxon>Methanomicrobia</taxon>
        <taxon>Methanomicrobiales</taxon>
        <taxon>Methanoregulaceae</taxon>
        <taxon>Methanoregula</taxon>
    </lineage>
</organism>
<evidence type="ECO:0000259" key="5">
    <source>
        <dbReference type="PROSITE" id="PS51918"/>
    </source>
</evidence>
<name>L0HBW8_METFS</name>
<dbReference type="SFLD" id="SFLDG01102">
    <property type="entry name" value="Uncharacterised_Radical_SAM_Su"/>
    <property type="match status" value="1"/>
</dbReference>
<dbReference type="SUPFAM" id="SSF102114">
    <property type="entry name" value="Radical SAM enzymes"/>
    <property type="match status" value="1"/>
</dbReference>
<dbReference type="GO" id="GO:0051536">
    <property type="term" value="F:iron-sulfur cluster binding"/>
    <property type="evidence" value="ECO:0007669"/>
    <property type="project" value="UniProtKB-KW"/>
</dbReference>
<reference evidence="7" key="1">
    <citation type="submission" date="2011-12" db="EMBL/GenBank/DDBJ databases">
        <title>Complete sequence of Methanoregula formicicum SMSP.</title>
        <authorList>
            <person name="Lucas S."/>
            <person name="Han J."/>
            <person name="Lapidus A."/>
            <person name="Cheng J.-F."/>
            <person name="Goodwin L."/>
            <person name="Pitluck S."/>
            <person name="Peters L."/>
            <person name="Ovchinnikova G."/>
            <person name="Teshima H."/>
            <person name="Detter J.C."/>
            <person name="Han C."/>
            <person name="Tapia R."/>
            <person name="Land M."/>
            <person name="Hauser L."/>
            <person name="Kyrpides N."/>
            <person name="Ivanova N."/>
            <person name="Pagani I."/>
            <person name="Imachi H."/>
            <person name="Tamaki H."/>
            <person name="Sekiguchi Y."/>
            <person name="Kamagata Y."/>
            <person name="Cadillo-Quiroz H."/>
            <person name="Zinder S."/>
            <person name="Liu W.-T."/>
            <person name="Woyke T."/>
        </authorList>
    </citation>
    <scope>NUCLEOTIDE SEQUENCE [LARGE SCALE GENOMIC DNA]</scope>
    <source>
        <strain evidence="7">DSM 22288 / NBRC 105244 / SMSP</strain>
    </source>
</reference>
<dbReference type="SFLD" id="SFLDS00029">
    <property type="entry name" value="Radical_SAM"/>
    <property type="match status" value="1"/>
</dbReference>
<dbReference type="InterPro" id="IPR013785">
    <property type="entry name" value="Aldolase_TIM"/>
</dbReference>
<dbReference type="HOGENOM" id="CLU_033784_1_0_2"/>
<dbReference type="GO" id="GO:0003677">
    <property type="term" value="F:DNA binding"/>
    <property type="evidence" value="ECO:0007669"/>
    <property type="project" value="UniProtKB-KW"/>
</dbReference>
<evidence type="ECO:0000313" key="6">
    <source>
        <dbReference type="EMBL" id="AGB01301.1"/>
    </source>
</evidence>
<dbReference type="AlphaFoldDB" id="L0HBW8"/>
<sequence length="361" mass="40013">MTGCGGKLARLTSQSQYDICVPGECMQQLSTEICITRNPHAAGCNRLLKVLLHGSCSYDCAYCSVRLDRSHHSFAPHELAEIVHEQYRNNLTGGLFLSSGVPHDTDDVMDGLIETARILRGRGYPGYLHLKVLPGASRDDIREAARLADCISLNVETTGESRLRFLSGIKDYANDIIKRIGWIADAAPGRFMTQLVIGAAGETDREIFDCISSLYGQMHPSRIYYSGFHSLPKTRLSSHESTPAWRPRRWYQVDSLIREYGFSRKELLPLLDDNGILPNDDPKALLARGSDPVDLNSASFADLIRVPGIGPTTARTIIASREDRWIRGPDDLDMDAACLKRAMPYLAFEGTPRQATLALFG</sequence>
<dbReference type="Pfam" id="PF12836">
    <property type="entry name" value="HHH_3"/>
    <property type="match status" value="1"/>
</dbReference>
<dbReference type="STRING" id="593750.Metfor_0220"/>
<keyword evidence="2" id="KW-0479">Metal-binding</keyword>
<evidence type="ECO:0000256" key="3">
    <source>
        <dbReference type="ARBA" id="ARBA00023004"/>
    </source>
</evidence>
<dbReference type="InterPro" id="IPR058240">
    <property type="entry name" value="rSAM_sf"/>
</dbReference>
<evidence type="ECO:0000256" key="4">
    <source>
        <dbReference type="ARBA" id="ARBA00023014"/>
    </source>
</evidence>